<accession>A0ACD5V950</accession>
<organism evidence="1 2">
    <name type="scientific">Avena sativa</name>
    <name type="common">Oat</name>
    <dbReference type="NCBI Taxonomy" id="4498"/>
    <lineage>
        <taxon>Eukaryota</taxon>
        <taxon>Viridiplantae</taxon>
        <taxon>Streptophyta</taxon>
        <taxon>Embryophyta</taxon>
        <taxon>Tracheophyta</taxon>
        <taxon>Spermatophyta</taxon>
        <taxon>Magnoliopsida</taxon>
        <taxon>Liliopsida</taxon>
        <taxon>Poales</taxon>
        <taxon>Poaceae</taxon>
        <taxon>BOP clade</taxon>
        <taxon>Pooideae</taxon>
        <taxon>Poodae</taxon>
        <taxon>Poeae</taxon>
        <taxon>Poeae Chloroplast Group 1 (Aveneae type)</taxon>
        <taxon>Aveninae</taxon>
        <taxon>Avena</taxon>
    </lineage>
</organism>
<reference evidence="1" key="2">
    <citation type="submission" date="2025-09" db="UniProtKB">
        <authorList>
            <consortium name="EnsemblPlants"/>
        </authorList>
    </citation>
    <scope>IDENTIFICATION</scope>
</reference>
<dbReference type="EnsemblPlants" id="AVESA.00010b.r2.2DG0392750.1">
    <property type="protein sequence ID" value="AVESA.00010b.r2.2DG0392750.1.CDS"/>
    <property type="gene ID" value="AVESA.00010b.r2.2DG0392750"/>
</dbReference>
<proteinExistence type="predicted"/>
<evidence type="ECO:0000313" key="2">
    <source>
        <dbReference type="Proteomes" id="UP001732700"/>
    </source>
</evidence>
<sequence>MGKHASPAHAPALLSLLLLMCFAIHAHCRIIDDKSGEKNGLCAYKNHAPDCKSSSLCYCCSGTNDCYKTMYICGLECNKSSSSSSELATPTHPPLPSQQL</sequence>
<reference evidence="1" key="1">
    <citation type="submission" date="2021-05" db="EMBL/GenBank/DDBJ databases">
        <authorList>
            <person name="Scholz U."/>
            <person name="Mascher M."/>
            <person name="Fiebig A."/>
        </authorList>
    </citation>
    <scope>NUCLEOTIDE SEQUENCE [LARGE SCALE GENOMIC DNA]</scope>
</reference>
<keyword evidence="2" id="KW-1185">Reference proteome</keyword>
<dbReference type="Proteomes" id="UP001732700">
    <property type="component" value="Chromosome 2D"/>
</dbReference>
<name>A0ACD5V950_AVESA</name>
<protein>
    <submittedName>
        <fullName evidence="1">Uncharacterized protein</fullName>
    </submittedName>
</protein>
<evidence type="ECO:0000313" key="1">
    <source>
        <dbReference type="EnsemblPlants" id="AVESA.00010b.r2.2DG0392750.1.CDS"/>
    </source>
</evidence>